<dbReference type="EMBL" id="CP109617">
    <property type="protein sequence ID" value="WED54664.1"/>
    <property type="molecule type" value="Genomic_DNA"/>
</dbReference>
<organism evidence="1 2">
    <name type="scientific">Exiguobacterium profundum</name>
    <dbReference type="NCBI Taxonomy" id="307643"/>
    <lineage>
        <taxon>Bacteria</taxon>
        <taxon>Bacillati</taxon>
        <taxon>Bacillota</taxon>
        <taxon>Bacilli</taxon>
        <taxon>Bacillales</taxon>
        <taxon>Bacillales Family XII. Incertae Sedis</taxon>
        <taxon>Exiguobacterium</taxon>
    </lineage>
</organism>
<dbReference type="Proteomes" id="UP001219957">
    <property type="component" value="Chromosome"/>
</dbReference>
<protein>
    <submittedName>
        <fullName evidence="1">Uncharacterized protein</fullName>
    </submittedName>
</protein>
<gene>
    <name evidence="1" type="ORF">OE059_11465</name>
</gene>
<reference evidence="1 2" key="1">
    <citation type="submission" date="2022-10" db="EMBL/GenBank/DDBJ databases">
        <title>Complete genome sequence of Exiguobacterium profundum TSS-3 isolated from an extremely saline-alkaline spring located in Ixtapa, Chiapas-Mexico.</title>
        <authorList>
            <person name="Rincon-Rosales R."/>
            <person name="Rogel M.A."/>
            <person name="Rincon-Molina C.I."/>
            <person name="Guerrero G."/>
            <person name="Manzano-Gomez L.A."/>
            <person name="Lopez-Lopez A."/>
            <person name="Rincon Molina F.A."/>
            <person name="Martinez-Romero E."/>
        </authorList>
    </citation>
    <scope>NUCLEOTIDE SEQUENCE [LARGE SCALE GENOMIC DNA]</scope>
    <source>
        <strain evidence="1 2">TSS-3</strain>
    </source>
</reference>
<dbReference type="RefSeq" id="WP_275060020.1">
    <property type="nucleotide sequence ID" value="NZ_CP109617.1"/>
</dbReference>
<evidence type="ECO:0000313" key="1">
    <source>
        <dbReference type="EMBL" id="WED54664.1"/>
    </source>
</evidence>
<sequence>MLQALFDERIGENPLNKSIVIYTDISDSPNPDPINFAERLVALKSRFILAVDNCPPDLHRRLGLICSKPNSLVSLITIEYDVKDDQPEETEVFRLEPASTELIEKVILKRFSHITEIDARSIANFSGGNARIAIALGNTVKRGDNLSQLKDSDLFIRLFQQRNEPSKSLLRAAEACSLVYSFNIQLSENEELELLSDLVGMNVQEMYRNVSELMRRDLVQKRSVWRAVLPHAIANKLARRALENIPIEKICSVFENGGSERLLKSFSRRLSYLHENEEAIEISKRWLKEDGLLGDVSNLNELGITLFKNIAPLNPELTLSVIERVFKISSAGTFFTRSNEFYNEYTRLLRSLAYDKHLFIRSAEILSSWLWLPKPRTFLFEITLRTWSLK</sequence>
<evidence type="ECO:0000313" key="2">
    <source>
        <dbReference type="Proteomes" id="UP001219957"/>
    </source>
</evidence>
<keyword evidence="2" id="KW-1185">Reference proteome</keyword>
<proteinExistence type="predicted"/>
<accession>A0ABY8B275</accession>
<name>A0ABY8B275_9BACL</name>